<evidence type="ECO:0000313" key="2">
    <source>
        <dbReference type="EMBL" id="KAH8026956.1"/>
    </source>
</evidence>
<name>A0A9J6DY68_RHIMP</name>
<protein>
    <recommendedName>
        <fullName evidence="4">EB domain-containing protein</fullName>
    </recommendedName>
</protein>
<comment type="caution">
    <text evidence="2">The sequence shown here is derived from an EMBL/GenBank/DDBJ whole genome shotgun (WGS) entry which is preliminary data.</text>
</comment>
<sequence>MKKRARKLVRATTSVKKNEDEEIEMSWRATLCLLLSLTRLILAQRGVFEPFVELTEEIPHTQMVDLHPHTLEDPRVGTPGLGLGGACTHDAQCAVGLACTRNEQQGISRCLCSPARPIYIQHAGIGKCVRAKSLYESCVSHVECNHDNPNVQCVDFLCYCPLPFVLTEDRRCLARAVAHVHFYAAPGYSQVAAVVTPIVMLSLAALLGMVYLYHRIMSACSRQKVFLLWFFERLDDCIECGALEGPGLVYAVVD</sequence>
<dbReference type="AlphaFoldDB" id="A0A9J6DY68"/>
<keyword evidence="1" id="KW-1133">Transmembrane helix</keyword>
<proteinExistence type="predicted"/>
<reference evidence="2" key="1">
    <citation type="journal article" date="2020" name="Cell">
        <title>Large-Scale Comparative Analyses of Tick Genomes Elucidate Their Genetic Diversity and Vector Capacities.</title>
        <authorList>
            <consortium name="Tick Genome and Microbiome Consortium (TIGMIC)"/>
            <person name="Jia N."/>
            <person name="Wang J."/>
            <person name="Shi W."/>
            <person name="Du L."/>
            <person name="Sun Y."/>
            <person name="Zhan W."/>
            <person name="Jiang J.F."/>
            <person name="Wang Q."/>
            <person name="Zhang B."/>
            <person name="Ji P."/>
            <person name="Bell-Sakyi L."/>
            <person name="Cui X.M."/>
            <person name="Yuan T.T."/>
            <person name="Jiang B.G."/>
            <person name="Yang W.F."/>
            <person name="Lam T.T."/>
            <person name="Chang Q.C."/>
            <person name="Ding S.J."/>
            <person name="Wang X.J."/>
            <person name="Zhu J.G."/>
            <person name="Ruan X.D."/>
            <person name="Zhao L."/>
            <person name="Wei J.T."/>
            <person name="Ye R.Z."/>
            <person name="Que T.C."/>
            <person name="Du C.H."/>
            <person name="Zhou Y.H."/>
            <person name="Cheng J.X."/>
            <person name="Dai P.F."/>
            <person name="Guo W.B."/>
            <person name="Han X.H."/>
            <person name="Huang E.J."/>
            <person name="Li L.F."/>
            <person name="Wei W."/>
            <person name="Gao Y.C."/>
            <person name="Liu J.Z."/>
            <person name="Shao H.Z."/>
            <person name="Wang X."/>
            <person name="Wang C.C."/>
            <person name="Yang T.C."/>
            <person name="Huo Q.B."/>
            <person name="Li W."/>
            <person name="Chen H.Y."/>
            <person name="Chen S.E."/>
            <person name="Zhou L.G."/>
            <person name="Ni X.B."/>
            <person name="Tian J.H."/>
            <person name="Sheng Y."/>
            <person name="Liu T."/>
            <person name="Pan Y.S."/>
            <person name="Xia L.Y."/>
            <person name="Li J."/>
            <person name="Zhao F."/>
            <person name="Cao W.C."/>
        </authorList>
    </citation>
    <scope>NUCLEOTIDE SEQUENCE</scope>
    <source>
        <strain evidence="2">Rmic-2018</strain>
    </source>
</reference>
<keyword evidence="1" id="KW-0472">Membrane</keyword>
<gene>
    <name evidence="2" type="ORF">HPB51_000442</name>
</gene>
<feature type="transmembrane region" description="Helical" evidence="1">
    <location>
        <begin position="191"/>
        <end position="213"/>
    </location>
</feature>
<evidence type="ECO:0008006" key="4">
    <source>
        <dbReference type="Google" id="ProtNLM"/>
    </source>
</evidence>
<evidence type="ECO:0000256" key="1">
    <source>
        <dbReference type="SAM" id="Phobius"/>
    </source>
</evidence>
<evidence type="ECO:0000313" key="3">
    <source>
        <dbReference type="Proteomes" id="UP000821866"/>
    </source>
</evidence>
<reference evidence="2" key="2">
    <citation type="submission" date="2021-09" db="EMBL/GenBank/DDBJ databases">
        <authorList>
            <person name="Jia N."/>
            <person name="Wang J."/>
            <person name="Shi W."/>
            <person name="Du L."/>
            <person name="Sun Y."/>
            <person name="Zhan W."/>
            <person name="Jiang J."/>
            <person name="Wang Q."/>
            <person name="Zhang B."/>
            <person name="Ji P."/>
            <person name="Sakyi L.B."/>
            <person name="Cui X."/>
            <person name="Yuan T."/>
            <person name="Jiang B."/>
            <person name="Yang W."/>
            <person name="Lam T.T.-Y."/>
            <person name="Chang Q."/>
            <person name="Ding S."/>
            <person name="Wang X."/>
            <person name="Zhu J."/>
            <person name="Ruan X."/>
            <person name="Zhao L."/>
            <person name="Wei J."/>
            <person name="Que T."/>
            <person name="Du C."/>
            <person name="Cheng J."/>
            <person name="Dai P."/>
            <person name="Han X."/>
            <person name="Huang E."/>
            <person name="Gao Y."/>
            <person name="Liu J."/>
            <person name="Shao H."/>
            <person name="Ye R."/>
            <person name="Li L."/>
            <person name="Wei W."/>
            <person name="Wang X."/>
            <person name="Wang C."/>
            <person name="Huo Q."/>
            <person name="Li W."/>
            <person name="Guo W."/>
            <person name="Chen H."/>
            <person name="Chen S."/>
            <person name="Zhou L."/>
            <person name="Zhou L."/>
            <person name="Ni X."/>
            <person name="Tian J."/>
            <person name="Zhou Y."/>
            <person name="Sheng Y."/>
            <person name="Liu T."/>
            <person name="Pan Y."/>
            <person name="Xia L."/>
            <person name="Li J."/>
            <person name="Zhao F."/>
            <person name="Cao W."/>
        </authorList>
    </citation>
    <scope>NUCLEOTIDE SEQUENCE</scope>
    <source>
        <strain evidence="2">Rmic-2018</strain>
        <tissue evidence="2">Larvae</tissue>
    </source>
</reference>
<dbReference type="Proteomes" id="UP000821866">
    <property type="component" value="Chromosome 4"/>
</dbReference>
<accession>A0A9J6DY68</accession>
<keyword evidence="3" id="KW-1185">Reference proteome</keyword>
<organism evidence="2 3">
    <name type="scientific">Rhipicephalus microplus</name>
    <name type="common">Cattle tick</name>
    <name type="synonym">Boophilus microplus</name>
    <dbReference type="NCBI Taxonomy" id="6941"/>
    <lineage>
        <taxon>Eukaryota</taxon>
        <taxon>Metazoa</taxon>
        <taxon>Ecdysozoa</taxon>
        <taxon>Arthropoda</taxon>
        <taxon>Chelicerata</taxon>
        <taxon>Arachnida</taxon>
        <taxon>Acari</taxon>
        <taxon>Parasitiformes</taxon>
        <taxon>Ixodida</taxon>
        <taxon>Ixodoidea</taxon>
        <taxon>Ixodidae</taxon>
        <taxon>Rhipicephalinae</taxon>
        <taxon>Rhipicephalus</taxon>
        <taxon>Boophilus</taxon>
    </lineage>
</organism>
<dbReference type="EMBL" id="JABSTU010000006">
    <property type="protein sequence ID" value="KAH8026956.1"/>
    <property type="molecule type" value="Genomic_DNA"/>
</dbReference>
<keyword evidence="1" id="KW-0812">Transmembrane</keyword>